<accession>A0A8X7X3X2</accession>
<evidence type="ECO:0000256" key="10">
    <source>
        <dbReference type="ARBA" id="ARBA00023136"/>
    </source>
</evidence>
<feature type="transmembrane region" description="Helical" evidence="12">
    <location>
        <begin position="228"/>
        <end position="253"/>
    </location>
</feature>
<keyword evidence="7" id="KW-0378">Hydrolase</keyword>
<dbReference type="GO" id="GO:0051156">
    <property type="term" value="P:glucose 6-phosphate metabolic process"/>
    <property type="evidence" value="ECO:0007669"/>
    <property type="project" value="TreeGrafter"/>
</dbReference>
<dbReference type="PANTHER" id="PTHR12591:SF3">
    <property type="entry name" value="GLUCOSE-6-PHOSPHATASE CATALYTIC SUBUNIT 1"/>
    <property type="match status" value="1"/>
</dbReference>
<feature type="transmembrane region" description="Helical" evidence="12">
    <location>
        <begin position="259"/>
        <end position="280"/>
    </location>
</feature>
<evidence type="ECO:0000256" key="5">
    <source>
        <dbReference type="ARBA" id="ARBA00022432"/>
    </source>
</evidence>
<dbReference type="AlphaFoldDB" id="A0A8X7X3X2"/>
<feature type="domain" description="Phosphatidic acid phosphatase type 2/haloperoxidase" evidence="13">
    <location>
        <begin position="135"/>
        <end position="274"/>
    </location>
</feature>
<name>A0A8X7X3X2_POLSE</name>
<dbReference type="GO" id="GO:0005789">
    <property type="term" value="C:endoplasmic reticulum membrane"/>
    <property type="evidence" value="ECO:0007669"/>
    <property type="project" value="UniProtKB-SubCell"/>
</dbReference>
<evidence type="ECO:0000256" key="2">
    <source>
        <dbReference type="ARBA" id="ARBA00004742"/>
    </source>
</evidence>
<evidence type="ECO:0000256" key="3">
    <source>
        <dbReference type="ARBA" id="ARBA00009266"/>
    </source>
</evidence>
<dbReference type="EC" id="3.1.3.9" evidence="4"/>
<evidence type="ECO:0000256" key="8">
    <source>
        <dbReference type="ARBA" id="ARBA00022824"/>
    </source>
</evidence>
<evidence type="ECO:0000313" key="14">
    <source>
        <dbReference type="EMBL" id="KAG2460898.1"/>
    </source>
</evidence>
<dbReference type="SMART" id="SM00014">
    <property type="entry name" value="acidPPc"/>
    <property type="match status" value="1"/>
</dbReference>
<feature type="transmembrane region" description="Helical" evidence="12">
    <location>
        <begin position="287"/>
        <end position="305"/>
    </location>
</feature>
<feature type="non-terminal residue" evidence="14">
    <location>
        <position position="1"/>
    </location>
</feature>
<feature type="region of interest" description="Disordered" evidence="11">
    <location>
        <begin position="1"/>
        <end position="26"/>
    </location>
</feature>
<proteinExistence type="inferred from homology"/>
<dbReference type="PANTHER" id="PTHR12591">
    <property type="entry name" value="GLUCOSE-6-PHOSPHATASE"/>
    <property type="match status" value="1"/>
</dbReference>
<comment type="similarity">
    <text evidence="3">Belongs to the glucose-6-phosphatase family.</text>
</comment>
<evidence type="ECO:0000313" key="15">
    <source>
        <dbReference type="Proteomes" id="UP000886611"/>
    </source>
</evidence>
<comment type="caution">
    <text evidence="14">The sequence shown here is derived from an EMBL/GenBank/DDBJ whole genome shotgun (WGS) entry which is preliminary data.</text>
</comment>
<dbReference type="SUPFAM" id="SSF48317">
    <property type="entry name" value="Acid phosphatase/Vanadium-dependent haloperoxidase"/>
    <property type="match status" value="1"/>
</dbReference>
<evidence type="ECO:0000256" key="9">
    <source>
        <dbReference type="ARBA" id="ARBA00022989"/>
    </source>
</evidence>
<evidence type="ECO:0000256" key="6">
    <source>
        <dbReference type="ARBA" id="ARBA00022692"/>
    </source>
</evidence>
<keyword evidence="6 12" id="KW-0812">Transmembrane</keyword>
<dbReference type="InterPro" id="IPR036938">
    <property type="entry name" value="PAP2/HPO_sf"/>
</dbReference>
<protein>
    <recommendedName>
        <fullName evidence="4">glucose-6-phosphatase</fullName>
        <ecNumber evidence="4">3.1.3.9</ecNumber>
    </recommendedName>
</protein>
<gene>
    <name evidence="14" type="primary">G6pc_1</name>
    <name evidence="14" type="ORF">GTO96_0010783</name>
</gene>
<keyword evidence="10 12" id="KW-0472">Membrane</keyword>
<evidence type="ECO:0000256" key="11">
    <source>
        <dbReference type="SAM" id="MobiDB-lite"/>
    </source>
</evidence>
<comment type="pathway">
    <text evidence="2">Carbohydrate biosynthesis; gluconeogenesis.</text>
</comment>
<keyword evidence="5" id="KW-0312">Gluconeogenesis</keyword>
<dbReference type="Proteomes" id="UP000886611">
    <property type="component" value="Unassembled WGS sequence"/>
</dbReference>
<evidence type="ECO:0000256" key="7">
    <source>
        <dbReference type="ARBA" id="ARBA00022801"/>
    </source>
</evidence>
<reference evidence="14 15" key="1">
    <citation type="journal article" date="2021" name="Cell">
        <title>Tracing the genetic footprints of vertebrate landing in non-teleost ray-finned fishes.</title>
        <authorList>
            <person name="Bi X."/>
            <person name="Wang K."/>
            <person name="Yang L."/>
            <person name="Pan H."/>
            <person name="Jiang H."/>
            <person name="Wei Q."/>
            <person name="Fang M."/>
            <person name="Yu H."/>
            <person name="Zhu C."/>
            <person name="Cai Y."/>
            <person name="He Y."/>
            <person name="Gan X."/>
            <person name="Zeng H."/>
            <person name="Yu D."/>
            <person name="Zhu Y."/>
            <person name="Jiang H."/>
            <person name="Qiu Q."/>
            <person name="Yang H."/>
            <person name="Zhang Y.E."/>
            <person name="Wang W."/>
            <person name="Zhu M."/>
            <person name="He S."/>
            <person name="Zhang G."/>
        </authorList>
    </citation>
    <scope>NUCLEOTIDE SEQUENCE [LARGE SCALE GENOMIC DNA]</scope>
    <source>
        <strain evidence="14">Bchr_013</strain>
    </source>
</reference>
<evidence type="ECO:0000256" key="1">
    <source>
        <dbReference type="ARBA" id="ARBA00004477"/>
    </source>
</evidence>
<keyword evidence="15" id="KW-1185">Reference proteome</keyword>
<evidence type="ECO:0000259" key="13">
    <source>
        <dbReference type="SMART" id="SM00014"/>
    </source>
</evidence>
<dbReference type="GO" id="GO:0004346">
    <property type="term" value="F:glucose-6-phosphatase activity"/>
    <property type="evidence" value="ECO:0007669"/>
    <property type="project" value="UniProtKB-EC"/>
</dbReference>
<dbReference type="CDD" id="cd03381">
    <property type="entry name" value="PAP2_glucose_6_phosphatase"/>
    <property type="match status" value="1"/>
</dbReference>
<dbReference type="Pfam" id="PF01569">
    <property type="entry name" value="PAP2"/>
    <property type="match status" value="1"/>
</dbReference>
<organism evidence="14 15">
    <name type="scientific">Polypterus senegalus</name>
    <name type="common">Senegal bichir</name>
    <dbReference type="NCBI Taxonomy" id="55291"/>
    <lineage>
        <taxon>Eukaryota</taxon>
        <taxon>Metazoa</taxon>
        <taxon>Chordata</taxon>
        <taxon>Craniata</taxon>
        <taxon>Vertebrata</taxon>
        <taxon>Euteleostomi</taxon>
        <taxon>Actinopterygii</taxon>
        <taxon>Polypteriformes</taxon>
        <taxon>Polypteridae</taxon>
        <taxon>Polypterus</taxon>
    </lineage>
</organism>
<keyword evidence="9 12" id="KW-1133">Transmembrane helix</keyword>
<dbReference type="InterPro" id="IPR000326">
    <property type="entry name" value="PAP2/HPO"/>
</dbReference>
<keyword evidence="8" id="KW-0256">Endoplasmic reticulum</keyword>
<dbReference type="Gene3D" id="1.20.144.10">
    <property type="entry name" value="Phosphatidic acid phosphatase type 2/haloperoxidase"/>
    <property type="match status" value="1"/>
</dbReference>
<sequence>MEEPNGHTQACGGQSGTWETKSQPASHDSPTILALAVVHHQSSKVTSAIRHLQGQVDTLTRSKEQPREDTDKRPLHHRLAADMDWLHGCGVEAVRYLQTHYGHRRDWFVLASRSAELRYTFFIFFPIWFHLRETTGIKLIWVAAVGDCLNLVLKWVFFGQRPYWWVHETSFYDSTAVPQIQQFPITCETGPGSPSGHAMAAASIYYVMVSSLSTELQLGRQLSVKDRCLWGLLWTMFWGLQACICLSRVFLAAHFPHQVIAGVLSGLLVAQSSSRVLWIYSASLRQYLVTTLLLFSVTLGLYLLLKALGVDLLWTVEKARRWCVQPDWVHIDTMPFSSLARNLGTLAGLGLALNCPLYWESCREKHSCGAPFRLGCILASLGLLHLIDSLQLPTQTESLYYLLSFCKSATVPLTSVAIVPYCLSCLLRSCSKKVE</sequence>
<comment type="subcellular location">
    <subcellularLocation>
        <location evidence="1">Endoplasmic reticulum membrane</location>
        <topology evidence="1">Multi-pass membrane protein</topology>
    </subcellularLocation>
</comment>
<dbReference type="GO" id="GO:0006094">
    <property type="term" value="P:gluconeogenesis"/>
    <property type="evidence" value="ECO:0007669"/>
    <property type="project" value="UniProtKB-KW"/>
</dbReference>
<evidence type="ECO:0000256" key="4">
    <source>
        <dbReference type="ARBA" id="ARBA00012634"/>
    </source>
</evidence>
<dbReference type="EMBL" id="JAATIS010004753">
    <property type="protein sequence ID" value="KAG2460898.1"/>
    <property type="molecule type" value="Genomic_DNA"/>
</dbReference>
<feature type="non-terminal residue" evidence="14">
    <location>
        <position position="435"/>
    </location>
</feature>
<evidence type="ECO:0000256" key="12">
    <source>
        <dbReference type="SAM" id="Phobius"/>
    </source>
</evidence>